<dbReference type="SUPFAM" id="SSF54001">
    <property type="entry name" value="Cysteine proteinases"/>
    <property type="match status" value="1"/>
</dbReference>
<dbReference type="PROSITE" id="PS51144">
    <property type="entry name" value="ALPHA_CA_2"/>
    <property type="match status" value="1"/>
</dbReference>
<dbReference type="AlphaFoldDB" id="A0AAD4P5U4"/>
<dbReference type="Gene3D" id="3.40.395.10">
    <property type="entry name" value="Adenoviral Proteinase, Chain A"/>
    <property type="match status" value="1"/>
</dbReference>
<protein>
    <submittedName>
        <fullName evidence="6">Alpha carbonic anhydrase 2</fullName>
    </submittedName>
</protein>
<feature type="compositionally biased region" description="Polar residues" evidence="4">
    <location>
        <begin position="299"/>
        <end position="310"/>
    </location>
</feature>
<keyword evidence="3" id="KW-0378">Hydrolase</keyword>
<evidence type="ECO:0000256" key="4">
    <source>
        <dbReference type="SAM" id="MobiDB-lite"/>
    </source>
</evidence>
<dbReference type="Gene3D" id="3.10.200.10">
    <property type="entry name" value="Alpha carbonic anhydrase"/>
    <property type="match status" value="1"/>
</dbReference>
<feature type="compositionally biased region" description="Basic and acidic residues" evidence="4">
    <location>
        <begin position="312"/>
        <end position="328"/>
    </location>
</feature>
<proteinExistence type="inferred from homology"/>
<dbReference type="InterPro" id="IPR001148">
    <property type="entry name" value="CA_dom"/>
</dbReference>
<reference evidence="6 7" key="1">
    <citation type="journal article" date="2021" name="Nat. Commun.">
        <title>Incipient diploidization of the medicinal plant Perilla within 10,000 years.</title>
        <authorList>
            <person name="Zhang Y."/>
            <person name="Shen Q."/>
            <person name="Leng L."/>
            <person name="Zhang D."/>
            <person name="Chen S."/>
            <person name="Shi Y."/>
            <person name="Ning Z."/>
            <person name="Chen S."/>
        </authorList>
    </citation>
    <scope>NUCLEOTIDE SEQUENCE [LARGE SCALE GENOMIC DNA]</scope>
    <source>
        <strain evidence="7">cv. PC099</strain>
    </source>
</reference>
<keyword evidence="2" id="KW-0645">Protease</keyword>
<evidence type="ECO:0000259" key="5">
    <source>
        <dbReference type="PROSITE" id="PS51144"/>
    </source>
</evidence>
<evidence type="ECO:0000313" key="7">
    <source>
        <dbReference type="Proteomes" id="UP001190926"/>
    </source>
</evidence>
<keyword evidence="7" id="KW-1185">Reference proteome</keyword>
<dbReference type="PANTHER" id="PTHR18952:SF208">
    <property type="entry name" value="CARBONIC ANHYDRASE XA-RELATED"/>
    <property type="match status" value="1"/>
</dbReference>
<dbReference type="PANTHER" id="PTHR18952">
    <property type="entry name" value="CARBONIC ANHYDRASE"/>
    <property type="match status" value="1"/>
</dbReference>
<dbReference type="EMBL" id="SDAM02000132">
    <property type="protein sequence ID" value="KAH6827979.1"/>
    <property type="molecule type" value="Genomic_DNA"/>
</dbReference>
<evidence type="ECO:0000313" key="6">
    <source>
        <dbReference type="EMBL" id="KAH6827979.1"/>
    </source>
</evidence>
<dbReference type="CDD" id="cd03124">
    <property type="entry name" value="alpha_CA_prokaryotic_like"/>
    <property type="match status" value="1"/>
</dbReference>
<comment type="caution">
    <text evidence="6">The sequence shown here is derived from an EMBL/GenBank/DDBJ whole genome shotgun (WGS) entry which is preliminary data.</text>
</comment>
<dbReference type="Pfam" id="PF02902">
    <property type="entry name" value="Peptidase_C48"/>
    <property type="match status" value="1"/>
</dbReference>
<dbReference type="InterPro" id="IPR036398">
    <property type="entry name" value="CA_dom_sf"/>
</dbReference>
<dbReference type="Proteomes" id="UP001190926">
    <property type="component" value="Unassembled WGS sequence"/>
</dbReference>
<evidence type="ECO:0000256" key="2">
    <source>
        <dbReference type="ARBA" id="ARBA00022670"/>
    </source>
</evidence>
<feature type="region of interest" description="Disordered" evidence="4">
    <location>
        <begin position="299"/>
        <end position="329"/>
    </location>
</feature>
<feature type="domain" description="Alpha-carbonic anhydrase" evidence="5">
    <location>
        <begin position="1"/>
        <end position="148"/>
    </location>
</feature>
<dbReference type="InterPro" id="IPR041891">
    <property type="entry name" value="Alpha_CA_prokaryot-like"/>
</dbReference>
<name>A0AAD4P5U4_PERFH</name>
<evidence type="ECO:0000256" key="3">
    <source>
        <dbReference type="ARBA" id="ARBA00022801"/>
    </source>
</evidence>
<dbReference type="GO" id="GO:0004089">
    <property type="term" value="F:carbonate dehydratase activity"/>
    <property type="evidence" value="ECO:0007669"/>
    <property type="project" value="InterPro"/>
</dbReference>
<accession>A0AAD4P5U4</accession>
<evidence type="ECO:0000256" key="1">
    <source>
        <dbReference type="ARBA" id="ARBA00005234"/>
    </source>
</evidence>
<dbReference type="Pfam" id="PF00194">
    <property type="entry name" value="Carb_anhydrase"/>
    <property type="match status" value="1"/>
</dbReference>
<dbReference type="SUPFAM" id="SSF51069">
    <property type="entry name" value="Carbonic anhydrase"/>
    <property type="match status" value="1"/>
</dbReference>
<sequence>MEVHLVHESSDNRTAVIGIMYKIGRPDSFLSMLKNDLETLANTRGVKKGVGIIDPDFIKFGSRKYYRYIGSLTTPPCTQNIIWTIVTKAVMEMNKAQEEAVRQLGFGSILHLDINQFPQKITYWLLENFDPVSRELQLQHGRRLRIEVSDVSVIFNFPRGPHKIQKSVRGQICQVMQKDELLTSILSYTTAGEWFKMNFMILVITSMIENYEDGHIYKNLMDCLQEIDNVSQYDWCEYVLRSLVNHTIKWKSNKTMPFTGPILFLLPAYTMAEFIEENRERACQVEEVLQREVEQEQIPNVNEQDIASTHKNQREDLAKERQQQEKGKGLAVEIPETKRCSSNTPAIKRPREEAYSEMPTETAETTRVSKKKKAVIQTSTVSARSRAIMKQPDHFRNLVDTRETLTPSDCELHYWAMENKSDDESYAVIDVWSSILNYAQAKIPEQQTPRRFFPTTNVSNYTVVAPPGGWNDKKISKLFVDNILHELRKYPHVEVDKTDMFFFPILQSEHFYIIVIDTRRMVAEIIDNFNAMEGEQDDPLFKYEHIPAKLMTGLQTLTKEVSENIKSMNRLQMPWRNSTNQTDCGVFVMHHMETYMGDAVRNWRSGLRAKNEMQLKYLRIKYCAAILTAECNIHRQRNIRDSRLYFRASSKDNLISFEKLYLEDDNQ</sequence>
<gene>
    <name evidence="6" type="ORF">C2S53_015142</name>
</gene>
<dbReference type="InterPro" id="IPR023561">
    <property type="entry name" value="Carbonic_anhydrase_a-class"/>
</dbReference>
<dbReference type="GO" id="GO:0006508">
    <property type="term" value="P:proteolysis"/>
    <property type="evidence" value="ECO:0007669"/>
    <property type="project" value="UniProtKB-KW"/>
</dbReference>
<dbReference type="GO" id="GO:0008270">
    <property type="term" value="F:zinc ion binding"/>
    <property type="evidence" value="ECO:0007669"/>
    <property type="project" value="InterPro"/>
</dbReference>
<dbReference type="GO" id="GO:0008234">
    <property type="term" value="F:cysteine-type peptidase activity"/>
    <property type="evidence" value="ECO:0007669"/>
    <property type="project" value="InterPro"/>
</dbReference>
<organism evidence="6 7">
    <name type="scientific">Perilla frutescens var. hirtella</name>
    <name type="common">Perilla citriodora</name>
    <name type="synonym">Perilla setoyensis</name>
    <dbReference type="NCBI Taxonomy" id="608512"/>
    <lineage>
        <taxon>Eukaryota</taxon>
        <taxon>Viridiplantae</taxon>
        <taxon>Streptophyta</taxon>
        <taxon>Embryophyta</taxon>
        <taxon>Tracheophyta</taxon>
        <taxon>Spermatophyta</taxon>
        <taxon>Magnoliopsida</taxon>
        <taxon>eudicotyledons</taxon>
        <taxon>Gunneridae</taxon>
        <taxon>Pentapetalae</taxon>
        <taxon>asterids</taxon>
        <taxon>lamiids</taxon>
        <taxon>Lamiales</taxon>
        <taxon>Lamiaceae</taxon>
        <taxon>Nepetoideae</taxon>
        <taxon>Elsholtzieae</taxon>
        <taxon>Perilla</taxon>
    </lineage>
</organism>
<dbReference type="InterPro" id="IPR038765">
    <property type="entry name" value="Papain-like_cys_pep_sf"/>
</dbReference>
<dbReference type="GO" id="GO:0006730">
    <property type="term" value="P:one-carbon metabolic process"/>
    <property type="evidence" value="ECO:0007669"/>
    <property type="project" value="TreeGrafter"/>
</dbReference>
<dbReference type="InterPro" id="IPR003653">
    <property type="entry name" value="Peptidase_C48_C"/>
</dbReference>
<comment type="similarity">
    <text evidence="1">Belongs to the peptidase C48 family.</text>
</comment>